<feature type="compositionally biased region" description="Polar residues" evidence="1">
    <location>
        <begin position="141"/>
        <end position="150"/>
    </location>
</feature>
<dbReference type="Proteomes" id="UP000770661">
    <property type="component" value="Unassembled WGS sequence"/>
</dbReference>
<sequence>MTEAEQDTLIKVKRKEAAQRPSGGNPGGMSRSVWLMNKAEDAQEPGGGEVVGERRAAAAQRAWTRDGGRAEMIHLLRVEAGTGKCPTMRTRSKEAERDTGSLKRVGCCQSIIGGITPGAIASSIQDATPGGHHAESHAAPSLQSNSRRKQ</sequence>
<reference evidence="2" key="1">
    <citation type="submission" date="2020-07" db="EMBL/GenBank/DDBJ databases">
        <title>The High-quality genome of the commercially important snow crab, Chionoecetes opilio.</title>
        <authorList>
            <person name="Jeong J.-H."/>
            <person name="Ryu S."/>
        </authorList>
    </citation>
    <scope>NUCLEOTIDE SEQUENCE</scope>
    <source>
        <strain evidence="2">MADBK_172401_WGS</strain>
        <tissue evidence="2">Digestive gland</tissue>
    </source>
</reference>
<comment type="caution">
    <text evidence="2">The sequence shown here is derived from an EMBL/GenBank/DDBJ whole genome shotgun (WGS) entry which is preliminary data.</text>
</comment>
<dbReference type="AlphaFoldDB" id="A0A8J4YMS0"/>
<feature type="region of interest" description="Disordered" evidence="1">
    <location>
        <begin position="121"/>
        <end position="150"/>
    </location>
</feature>
<evidence type="ECO:0000256" key="1">
    <source>
        <dbReference type="SAM" id="MobiDB-lite"/>
    </source>
</evidence>
<accession>A0A8J4YMS0</accession>
<name>A0A8J4YMS0_CHIOP</name>
<gene>
    <name evidence="2" type="ORF">GWK47_036010</name>
</gene>
<keyword evidence="3" id="KW-1185">Reference proteome</keyword>
<protein>
    <submittedName>
        <fullName evidence="2">Uncharacterized protein</fullName>
    </submittedName>
</protein>
<organism evidence="2 3">
    <name type="scientific">Chionoecetes opilio</name>
    <name type="common">Atlantic snow crab</name>
    <name type="synonym">Cancer opilio</name>
    <dbReference type="NCBI Taxonomy" id="41210"/>
    <lineage>
        <taxon>Eukaryota</taxon>
        <taxon>Metazoa</taxon>
        <taxon>Ecdysozoa</taxon>
        <taxon>Arthropoda</taxon>
        <taxon>Crustacea</taxon>
        <taxon>Multicrustacea</taxon>
        <taxon>Malacostraca</taxon>
        <taxon>Eumalacostraca</taxon>
        <taxon>Eucarida</taxon>
        <taxon>Decapoda</taxon>
        <taxon>Pleocyemata</taxon>
        <taxon>Brachyura</taxon>
        <taxon>Eubrachyura</taxon>
        <taxon>Majoidea</taxon>
        <taxon>Majidae</taxon>
        <taxon>Chionoecetes</taxon>
    </lineage>
</organism>
<feature type="region of interest" description="Disordered" evidence="1">
    <location>
        <begin position="1"/>
        <end position="53"/>
    </location>
</feature>
<evidence type="ECO:0000313" key="2">
    <source>
        <dbReference type="EMBL" id="KAG0726699.1"/>
    </source>
</evidence>
<proteinExistence type="predicted"/>
<dbReference type="EMBL" id="JACEEZ010004064">
    <property type="protein sequence ID" value="KAG0726699.1"/>
    <property type="molecule type" value="Genomic_DNA"/>
</dbReference>
<evidence type="ECO:0000313" key="3">
    <source>
        <dbReference type="Proteomes" id="UP000770661"/>
    </source>
</evidence>